<keyword evidence="2" id="KW-0812">Transmembrane</keyword>
<protein>
    <submittedName>
        <fullName evidence="3">Membrane associated serine protease, rhomboid family</fullName>
    </submittedName>
</protein>
<keyword evidence="3" id="KW-0378">Hydrolase</keyword>
<feature type="region of interest" description="Disordered" evidence="1">
    <location>
        <begin position="152"/>
        <end position="191"/>
    </location>
</feature>
<feature type="transmembrane region" description="Helical" evidence="2">
    <location>
        <begin position="268"/>
        <end position="289"/>
    </location>
</feature>
<feature type="transmembrane region" description="Helical" evidence="2">
    <location>
        <begin position="381"/>
        <end position="399"/>
    </location>
</feature>
<feature type="transmembrane region" description="Helical" evidence="2">
    <location>
        <begin position="355"/>
        <end position="375"/>
    </location>
</feature>
<evidence type="ECO:0000313" key="3">
    <source>
        <dbReference type="EMBL" id="SET54469.1"/>
    </source>
</evidence>
<feature type="transmembrane region" description="Helical" evidence="2">
    <location>
        <begin position="296"/>
        <end position="316"/>
    </location>
</feature>
<accession>A0A1I0F8P8</accession>
<name>A0A1I0F8P8_9EURY</name>
<feature type="transmembrane region" description="Helical" evidence="2">
    <location>
        <begin position="322"/>
        <end position="343"/>
    </location>
</feature>
<gene>
    <name evidence="3" type="ORF">SAMN04488694_10844</name>
</gene>
<sequence length="482" mass="52819">MAESGIGIGNILSGIIGASAVIIVAYLREYLRKRTKRRKIRSALYAEIQATNTLGAAEDMLDSASGSYFYIEHDFIPTNVYQSNLADIGLLSEDEIEKVVEYYTNALIAKEERAGCSKVENDDDASLEQRMSAAGTFKSTISYLQDARQEAMESLECHMDTPPNDEESSGDETPNERKEPQQQEDSPSPSGAKELAQILLHPWRNAWQRASAIESVLAFLLVPSILTAVEASVDSQAWALPLSAESILQPEVLPLAFTSSYVHAGPSFLWGNVQAYLLIMSALFPLAIIAGYKRELLAISLFNLLIVPFLASWVSLILPGRFASGFSGVNAAFLGTLFVFLFVAWGSEEETVTPIWSLVPGLISLSIAFGFASIVSPRLPLLTEYVAGFGIVGTILLVYFFRRIGFKPLQVFSPYRNSVLFWGVLISVIGFAGLFLVVSPSTNVLAHLTGFYVGFFIPFSLLTGRTLNRPIVENIKTIINNI</sequence>
<keyword evidence="2" id="KW-0472">Membrane</keyword>
<dbReference type="Proteomes" id="UP000199320">
    <property type="component" value="Unassembled WGS sequence"/>
</dbReference>
<reference evidence="4" key="1">
    <citation type="submission" date="2016-10" db="EMBL/GenBank/DDBJ databases">
        <authorList>
            <person name="Varghese N."/>
            <person name="Submissions S."/>
        </authorList>
    </citation>
    <scope>NUCLEOTIDE SEQUENCE [LARGE SCALE GENOMIC DNA]</scope>
    <source>
        <strain evidence="4">CDM_6</strain>
    </source>
</reference>
<organism evidence="3 4">
    <name type="scientific">Natrinema hispanicum</name>
    <dbReference type="NCBI Taxonomy" id="392421"/>
    <lineage>
        <taxon>Archaea</taxon>
        <taxon>Methanobacteriati</taxon>
        <taxon>Methanobacteriota</taxon>
        <taxon>Stenosarchaea group</taxon>
        <taxon>Halobacteria</taxon>
        <taxon>Halobacteriales</taxon>
        <taxon>Natrialbaceae</taxon>
        <taxon>Natrinema</taxon>
    </lineage>
</organism>
<feature type="transmembrane region" description="Helical" evidence="2">
    <location>
        <begin position="444"/>
        <end position="462"/>
    </location>
</feature>
<dbReference type="GO" id="GO:0006508">
    <property type="term" value="P:proteolysis"/>
    <property type="evidence" value="ECO:0007669"/>
    <property type="project" value="UniProtKB-KW"/>
</dbReference>
<dbReference type="GO" id="GO:0008233">
    <property type="term" value="F:peptidase activity"/>
    <property type="evidence" value="ECO:0007669"/>
    <property type="project" value="UniProtKB-KW"/>
</dbReference>
<feature type="transmembrane region" description="Helical" evidence="2">
    <location>
        <begin position="212"/>
        <end position="233"/>
    </location>
</feature>
<feature type="transmembrane region" description="Helical" evidence="2">
    <location>
        <begin position="419"/>
        <end position="438"/>
    </location>
</feature>
<keyword evidence="4" id="KW-1185">Reference proteome</keyword>
<dbReference type="EMBL" id="FOIC01000008">
    <property type="protein sequence ID" value="SET54469.1"/>
    <property type="molecule type" value="Genomic_DNA"/>
</dbReference>
<dbReference type="OrthoDB" id="329038at2157"/>
<evidence type="ECO:0000256" key="1">
    <source>
        <dbReference type="SAM" id="MobiDB-lite"/>
    </source>
</evidence>
<evidence type="ECO:0000256" key="2">
    <source>
        <dbReference type="SAM" id="Phobius"/>
    </source>
</evidence>
<keyword evidence="2" id="KW-1133">Transmembrane helix</keyword>
<feature type="transmembrane region" description="Helical" evidence="2">
    <location>
        <begin position="6"/>
        <end position="27"/>
    </location>
</feature>
<evidence type="ECO:0000313" key="4">
    <source>
        <dbReference type="Proteomes" id="UP000199320"/>
    </source>
</evidence>
<dbReference type="AlphaFoldDB" id="A0A1I0F8P8"/>
<proteinExistence type="predicted"/>
<keyword evidence="3" id="KW-0645">Protease</keyword>
<dbReference type="RefSeq" id="WP_092932519.1">
    <property type="nucleotide sequence ID" value="NZ_FOIC01000008.1"/>
</dbReference>